<gene>
    <name evidence="1" type="ORF">OCS_05656</name>
</gene>
<dbReference type="SUPFAM" id="SSF49870">
    <property type="entry name" value="Osmotin, thaumatin-like protein"/>
    <property type="match status" value="1"/>
</dbReference>
<dbReference type="PANTHER" id="PTHR31013:SF2">
    <property type="entry name" value="THAUMATIN-LIKE PROTEIN"/>
    <property type="match status" value="1"/>
</dbReference>
<dbReference type="EMBL" id="KE654361">
    <property type="protein sequence ID" value="EQK98631.1"/>
    <property type="molecule type" value="Genomic_DNA"/>
</dbReference>
<dbReference type="eggNOG" id="ENOG502QUID">
    <property type="taxonomic scope" value="Eukaryota"/>
</dbReference>
<dbReference type="HOGENOM" id="CLU_2498443_0_0_1"/>
<accession>T5AA77</accession>
<name>T5AA77_OPHSC</name>
<evidence type="ECO:0000313" key="1">
    <source>
        <dbReference type="EMBL" id="EQK98631.1"/>
    </source>
</evidence>
<reference evidence="1 2" key="1">
    <citation type="journal article" date="2013" name="Chin. Sci. Bull.">
        <title>Genome survey uncovers the secrets of sex and lifestyle in caterpillar fungus.</title>
        <authorList>
            <person name="Hu X."/>
            <person name="Zhang Y."/>
            <person name="Xiao G."/>
            <person name="Zheng P."/>
            <person name="Xia Y."/>
            <person name="Zhang X."/>
            <person name="St Leger R.J."/>
            <person name="Liu X."/>
            <person name="Wang C."/>
        </authorList>
    </citation>
    <scope>NUCLEOTIDE SEQUENCE [LARGE SCALE GENOMIC DNA]</scope>
    <source>
        <strain evidence="2">Co18 / CGMCC 3.14243</strain>
        <tissue evidence="1">Fruit-body</tissue>
    </source>
</reference>
<dbReference type="Pfam" id="PF00314">
    <property type="entry name" value="Thaumatin"/>
    <property type="match status" value="1"/>
</dbReference>
<dbReference type="AlphaFoldDB" id="T5AA77"/>
<evidence type="ECO:0000313" key="2">
    <source>
        <dbReference type="Proteomes" id="UP000019374"/>
    </source>
</evidence>
<proteinExistence type="predicted"/>
<dbReference type="InterPro" id="IPR001938">
    <property type="entry name" value="Thaumatin"/>
</dbReference>
<organism evidence="1 2">
    <name type="scientific">Ophiocordyceps sinensis (strain Co18 / CGMCC 3.14243)</name>
    <name type="common">Yarsagumba caterpillar fungus</name>
    <name type="synonym">Hirsutella sinensis</name>
    <dbReference type="NCBI Taxonomy" id="911162"/>
    <lineage>
        <taxon>Eukaryota</taxon>
        <taxon>Fungi</taxon>
        <taxon>Dikarya</taxon>
        <taxon>Ascomycota</taxon>
        <taxon>Pezizomycotina</taxon>
        <taxon>Sordariomycetes</taxon>
        <taxon>Hypocreomycetidae</taxon>
        <taxon>Hypocreales</taxon>
        <taxon>Ophiocordycipitaceae</taxon>
        <taxon>Ophiocordyceps</taxon>
    </lineage>
</organism>
<dbReference type="PANTHER" id="PTHR31013">
    <property type="entry name" value="THAUMATIN FAMILY PROTEIN-RELATED"/>
    <property type="match status" value="1"/>
</dbReference>
<protein>
    <submittedName>
        <fullName evidence="1">Thaumatin family protein</fullName>
    </submittedName>
</protein>
<dbReference type="InterPro" id="IPR037176">
    <property type="entry name" value="Osmotin/thaumatin-like_sf"/>
</dbReference>
<sequence length="86" mass="9620">MQYTKRHDNLGKYHDPNICKPSQYSTSVKAVCPDAYSFAFDDQKSTFIVPKGGGWEVVMCPVGRSTNIQRQLGKELFATSYSYSSG</sequence>
<dbReference type="Proteomes" id="UP000019374">
    <property type="component" value="Unassembled WGS sequence"/>
</dbReference>
<dbReference type="PROSITE" id="PS51367">
    <property type="entry name" value="THAUMATIN_2"/>
    <property type="match status" value="1"/>
</dbReference>
<dbReference type="Gene3D" id="2.60.110.10">
    <property type="entry name" value="Thaumatin"/>
    <property type="match status" value="1"/>
</dbReference>